<evidence type="ECO:0000256" key="1">
    <source>
        <dbReference type="SAM" id="MobiDB-lite"/>
    </source>
</evidence>
<feature type="region of interest" description="Disordered" evidence="1">
    <location>
        <begin position="67"/>
        <end position="91"/>
    </location>
</feature>
<name>A0A841IL68_9ACTN</name>
<evidence type="ECO:0000313" key="2">
    <source>
        <dbReference type="EMBL" id="MBB6119477.1"/>
    </source>
</evidence>
<reference evidence="2 3" key="1">
    <citation type="submission" date="2020-08" db="EMBL/GenBank/DDBJ databases">
        <title>Genomic Encyclopedia of Type Strains, Phase III (KMG-III): the genomes of soil and plant-associated and newly described type strains.</title>
        <authorList>
            <person name="Whitman W."/>
        </authorList>
    </citation>
    <scope>NUCLEOTIDE SEQUENCE [LARGE SCALE GENOMIC DNA]</scope>
    <source>
        <strain evidence="2 3">CECT 8712</strain>
    </source>
</reference>
<comment type="caution">
    <text evidence="2">The sequence shown here is derived from an EMBL/GenBank/DDBJ whole genome shotgun (WGS) entry which is preliminary data.</text>
</comment>
<sequence length="91" mass="10465">MPEPCLWNGILKRNIGILKRAYSTEYAEGVSGGKDALAGQWLDLASEEPSIKFSMEIVYDDTLPEHERNEFQERQNLTNEAERHEKTDPKK</sequence>
<protein>
    <submittedName>
        <fullName evidence="2">Uncharacterized protein</fullName>
    </submittedName>
</protein>
<dbReference type="EMBL" id="JACHJO010000004">
    <property type="protein sequence ID" value="MBB6119477.1"/>
    <property type="molecule type" value="Genomic_DNA"/>
</dbReference>
<dbReference type="RefSeq" id="WP_184289446.1">
    <property type="nucleotide sequence ID" value="NZ_JACHJO010000004.1"/>
</dbReference>
<evidence type="ECO:0000313" key="3">
    <source>
        <dbReference type="Proteomes" id="UP000536604"/>
    </source>
</evidence>
<feature type="compositionally biased region" description="Basic and acidic residues" evidence="1">
    <location>
        <begin position="80"/>
        <end position="91"/>
    </location>
</feature>
<dbReference type="Proteomes" id="UP000536604">
    <property type="component" value="Unassembled WGS sequence"/>
</dbReference>
<proteinExistence type="predicted"/>
<accession>A0A841IL68</accession>
<keyword evidence="3" id="KW-1185">Reference proteome</keyword>
<gene>
    <name evidence="2" type="ORF">FHS13_001426</name>
</gene>
<dbReference type="AlphaFoldDB" id="A0A841IL68"/>
<organism evidence="2 3">
    <name type="scientific">Nocardiopsis algeriensis</name>
    <dbReference type="NCBI Taxonomy" id="1478215"/>
    <lineage>
        <taxon>Bacteria</taxon>
        <taxon>Bacillati</taxon>
        <taxon>Actinomycetota</taxon>
        <taxon>Actinomycetes</taxon>
        <taxon>Streptosporangiales</taxon>
        <taxon>Nocardiopsidaceae</taxon>
        <taxon>Nocardiopsis</taxon>
    </lineage>
</organism>